<name>A0A9E9LYP2_9BURK</name>
<keyword evidence="2" id="KW-1185">Reference proteome</keyword>
<sequence length="290" mass="33400">MQVHDELLESADDAVNDAYADSFPDVVFGYVVPHNTFFSAFWDIHILSLFDDYTRLARELCEILSVQTGQIRPDDYQVHPDSYDWLEEGDSDTITGPGGEKCRHDVHGGFFLGYLQTCPEHAGIRSWFEENSFQRMTSLFPSTSEKAGSPRHRPTNTRNRLLSFSLPGHNMTAMEHHVIEIRNLLAELGWHINPVDLVSLEWWADEMWVLESVWSPQGKQAWLTFLVDPLIANSATRQKGESVWAIMLTTQKPWNWQDDHTGFTMSLGRQREKAMKRLDAWLKGYRNTGQ</sequence>
<gene>
    <name evidence="1" type="ORF">NB640_12210</name>
</gene>
<dbReference type="KEGG" id="ovb:NB640_12210"/>
<dbReference type="AlphaFoldDB" id="A0A9E9LYP2"/>
<reference evidence="1" key="1">
    <citation type="journal article" date="2022" name="Front. Microbiol.">
        <title>New perspectives on an old grouping: The genomic and phenotypic variability of Oxalobacter formigenes and the implications for calcium oxalate stone prevention.</title>
        <authorList>
            <person name="Chmiel J.A."/>
            <person name="Carr C."/>
            <person name="Stuivenberg G.A."/>
            <person name="Venema R."/>
            <person name="Chanyi R.M."/>
            <person name="Al K.F."/>
            <person name="Giguere D."/>
            <person name="Say H."/>
            <person name="Akouris P.P."/>
            <person name="Dominguez Romero S.A."/>
            <person name="Kwong A."/>
            <person name="Tai V."/>
            <person name="Koval S.F."/>
            <person name="Razvi H."/>
            <person name="Bjazevic J."/>
            <person name="Burton J.P."/>
        </authorList>
    </citation>
    <scope>NUCLEOTIDE SEQUENCE</scope>
    <source>
        <strain evidence="1">WoOx3</strain>
    </source>
</reference>
<proteinExistence type="predicted"/>
<accession>A0A9E9LYP2</accession>
<organism evidence="1 2">
    <name type="scientific">Oxalobacter vibrioformis</name>
    <dbReference type="NCBI Taxonomy" id="933080"/>
    <lineage>
        <taxon>Bacteria</taxon>
        <taxon>Pseudomonadati</taxon>
        <taxon>Pseudomonadota</taxon>
        <taxon>Betaproteobacteria</taxon>
        <taxon>Burkholderiales</taxon>
        <taxon>Oxalobacteraceae</taxon>
        <taxon>Oxalobacter</taxon>
    </lineage>
</organism>
<dbReference type="EMBL" id="CP098242">
    <property type="protein sequence ID" value="WAW09967.1"/>
    <property type="molecule type" value="Genomic_DNA"/>
</dbReference>
<evidence type="ECO:0000313" key="1">
    <source>
        <dbReference type="EMBL" id="WAW09967.1"/>
    </source>
</evidence>
<dbReference type="RefSeq" id="WP_269308970.1">
    <property type="nucleotide sequence ID" value="NZ_CP098242.1"/>
</dbReference>
<dbReference type="Proteomes" id="UP001156215">
    <property type="component" value="Chromosome"/>
</dbReference>
<evidence type="ECO:0000313" key="2">
    <source>
        <dbReference type="Proteomes" id="UP001156215"/>
    </source>
</evidence>
<protein>
    <submittedName>
        <fullName evidence="1">Uncharacterized protein</fullName>
    </submittedName>
</protein>